<name>A0ABD5IZC9_9BACL</name>
<evidence type="ECO:0000313" key="2">
    <source>
        <dbReference type="Proteomes" id="UP001339962"/>
    </source>
</evidence>
<accession>A0ABD5IZC9</accession>
<reference evidence="1 2" key="1">
    <citation type="submission" date="2023-03" db="EMBL/GenBank/DDBJ databases">
        <title>Bacillus Genome Sequencing.</title>
        <authorList>
            <person name="Dunlap C."/>
        </authorList>
    </citation>
    <scope>NUCLEOTIDE SEQUENCE [LARGE SCALE GENOMIC DNA]</scope>
    <source>
        <strain evidence="1 2">NRS-38</strain>
    </source>
</reference>
<dbReference type="Proteomes" id="UP001339962">
    <property type="component" value="Unassembled WGS sequence"/>
</dbReference>
<proteinExistence type="predicted"/>
<gene>
    <name evidence="1" type="ORF">P9850_14340</name>
</gene>
<organism evidence="1 2">
    <name type="scientific">Anoxybacteroides rupiense</name>
    <dbReference type="NCBI Taxonomy" id="311460"/>
    <lineage>
        <taxon>Bacteria</taxon>
        <taxon>Bacillati</taxon>
        <taxon>Bacillota</taxon>
        <taxon>Bacilli</taxon>
        <taxon>Bacillales</taxon>
        <taxon>Anoxybacillaceae</taxon>
        <taxon>Anoxybacteroides</taxon>
    </lineage>
</organism>
<dbReference type="RefSeq" id="WP_280528783.1">
    <property type="nucleotide sequence ID" value="NZ_JACIDF010000002.1"/>
</dbReference>
<dbReference type="EMBL" id="JARTLI010000037">
    <property type="protein sequence ID" value="MED5052984.1"/>
    <property type="molecule type" value="Genomic_DNA"/>
</dbReference>
<dbReference type="Pfam" id="PF14367">
    <property type="entry name" value="DUF4411"/>
    <property type="match status" value="1"/>
</dbReference>
<dbReference type="AlphaFoldDB" id="A0ABD5IZC9"/>
<sequence>MSSSHKFVIDTNVFIEAYTRYYSFDIAPSFWNAVIQHAENGHVISIDRVKQEMNRLHKEDE</sequence>
<comment type="caution">
    <text evidence="1">The sequence shown here is derived from an EMBL/GenBank/DDBJ whole genome shotgun (WGS) entry which is preliminary data.</text>
</comment>
<dbReference type="InterPro" id="IPR016541">
    <property type="entry name" value="UCP008505"/>
</dbReference>
<protein>
    <submittedName>
        <fullName evidence="1">DUF4411 family protein</fullName>
    </submittedName>
</protein>
<evidence type="ECO:0000313" key="1">
    <source>
        <dbReference type="EMBL" id="MED5052984.1"/>
    </source>
</evidence>